<reference evidence="2 3" key="1">
    <citation type="submission" date="2014-08" db="EMBL/GenBank/DDBJ databases">
        <title>Genome sequence of Tetragenococcus muriaticus.</title>
        <authorList>
            <person name="Chuea-nongthon C."/>
            <person name="Rodtong S."/>
            <person name="Yongsawatdigul J."/>
            <person name="Steele J.L."/>
            <person name="Liu X.-y."/>
            <person name="Speers J."/>
            <person name="Glasner J.D."/>
            <person name="Neeno-Eckwall E.C."/>
        </authorList>
    </citation>
    <scope>NUCLEOTIDE SEQUENCE [LARGE SCALE GENOMIC DNA]</scope>
    <source>
        <strain evidence="2 3">PMC-11-5</strain>
    </source>
</reference>
<evidence type="ECO:0000313" key="2">
    <source>
        <dbReference type="EMBL" id="KFN92736.1"/>
    </source>
</evidence>
<proteinExistence type="predicted"/>
<protein>
    <submittedName>
        <fullName evidence="2">Helix-turn-helix (HTH) domain-containing protein</fullName>
    </submittedName>
</protein>
<dbReference type="PROSITE" id="PS50943">
    <property type="entry name" value="HTH_CROC1"/>
    <property type="match status" value="1"/>
</dbReference>
<comment type="caution">
    <text evidence="2">The sequence shown here is derived from an EMBL/GenBank/DDBJ whole genome shotgun (WGS) entry which is preliminary data.</text>
</comment>
<dbReference type="InterPro" id="IPR001387">
    <property type="entry name" value="Cro/C1-type_HTH"/>
</dbReference>
<name>A0A091C4G5_9ENTE</name>
<dbReference type="Gene3D" id="1.10.260.40">
    <property type="entry name" value="lambda repressor-like DNA-binding domains"/>
    <property type="match status" value="1"/>
</dbReference>
<dbReference type="RefSeq" id="WP_038025722.1">
    <property type="nucleotide sequence ID" value="NZ_JPVU01000084.1"/>
</dbReference>
<evidence type="ECO:0000259" key="1">
    <source>
        <dbReference type="PROSITE" id="PS50943"/>
    </source>
</evidence>
<dbReference type="PATRIC" id="fig|1302649.3.peg.755"/>
<dbReference type="InterPro" id="IPR010982">
    <property type="entry name" value="Lambda_DNA-bd_dom_sf"/>
</dbReference>
<dbReference type="AlphaFoldDB" id="A0A091C4G5"/>
<accession>A0A091C4G5</accession>
<gene>
    <name evidence="2" type="ORF">TMUPMC115_0752</name>
</gene>
<dbReference type="EMBL" id="JPVU01000084">
    <property type="protein sequence ID" value="KFN92736.1"/>
    <property type="molecule type" value="Genomic_DNA"/>
</dbReference>
<feature type="domain" description="HTH cro/C1-type" evidence="1">
    <location>
        <begin position="6"/>
        <end position="70"/>
    </location>
</feature>
<dbReference type="SUPFAM" id="SSF47413">
    <property type="entry name" value="lambda repressor-like DNA-binding domains"/>
    <property type="match status" value="1"/>
</dbReference>
<dbReference type="Proteomes" id="UP000029380">
    <property type="component" value="Unassembled WGS sequence"/>
</dbReference>
<dbReference type="GO" id="GO:0003677">
    <property type="term" value="F:DNA binding"/>
    <property type="evidence" value="ECO:0007669"/>
    <property type="project" value="InterPro"/>
</dbReference>
<organism evidence="2 3">
    <name type="scientific">Tetragenococcus muriaticus PMC-11-5</name>
    <dbReference type="NCBI Taxonomy" id="1302649"/>
    <lineage>
        <taxon>Bacteria</taxon>
        <taxon>Bacillati</taxon>
        <taxon>Bacillota</taxon>
        <taxon>Bacilli</taxon>
        <taxon>Lactobacillales</taxon>
        <taxon>Enterococcaceae</taxon>
        <taxon>Tetragenococcus</taxon>
    </lineage>
</organism>
<dbReference type="CDD" id="cd00093">
    <property type="entry name" value="HTH_XRE"/>
    <property type="match status" value="1"/>
</dbReference>
<dbReference type="OrthoDB" id="2190245at2"/>
<sequence length="242" mass="28145">MIGSKIKNLREHLGYTQPEFGMFIDSKINKTPPTSFDKKTVYGWERGRFLPNTERLQVIADLAETDINTFLYGSFEDYIIGLVVYEDKLLTKGSEEKNLYEFIVYHPFSPSLSSMAMENEKLIKFFANLTLENKALVANQTYEKCLRENLGHFDSIEICKTFIASISAFLFNDIRGYTLQIQMEVERIEQEWTDFLQEVSNDNNALPNMEGIQEIFEALTNFYNGLEKINEQYSNLNTEPRK</sequence>
<evidence type="ECO:0000313" key="3">
    <source>
        <dbReference type="Proteomes" id="UP000029380"/>
    </source>
</evidence>